<evidence type="ECO:0000259" key="1">
    <source>
        <dbReference type="Pfam" id="PF14028"/>
    </source>
</evidence>
<dbReference type="STRING" id="288992.SAMN04488522_103624"/>
<proteinExistence type="predicted"/>
<organism evidence="2 3">
    <name type="scientific">Pedobacter caeni</name>
    <dbReference type="NCBI Taxonomy" id="288992"/>
    <lineage>
        <taxon>Bacteria</taxon>
        <taxon>Pseudomonadati</taxon>
        <taxon>Bacteroidota</taxon>
        <taxon>Sphingobacteriia</taxon>
        <taxon>Sphingobacteriales</taxon>
        <taxon>Sphingobacteriaceae</taxon>
        <taxon>Pedobacter</taxon>
    </lineage>
</organism>
<evidence type="ECO:0000313" key="2">
    <source>
        <dbReference type="EMBL" id="SHF77823.1"/>
    </source>
</evidence>
<dbReference type="EMBL" id="FQUQ01000003">
    <property type="protein sequence ID" value="SHF77823.1"/>
    <property type="molecule type" value="Genomic_DNA"/>
</dbReference>
<reference evidence="3" key="1">
    <citation type="submission" date="2016-11" db="EMBL/GenBank/DDBJ databases">
        <authorList>
            <person name="Varghese N."/>
            <person name="Submissions S."/>
        </authorList>
    </citation>
    <scope>NUCLEOTIDE SEQUENCE [LARGE SCALE GENOMIC DNA]</scope>
    <source>
        <strain evidence="3">DSM 16990</strain>
    </source>
</reference>
<sequence>MLKTNKIEIPEKFLLGQEWIYIKIYSGQITLDKFLCTELLEMVYEISHNKLIDKFFFIRYKDPEYHIRLRFHLTAQQHLNKVMDKINRIISSKVTDKVFWKVAIEPYEREMDRYGRYSINLVEQIFHNDSVNCLEVIKNQNFNIRWLFSIEICDFFFNNFNFNIEQKILFCRKTIVSFQEDYQLDKSTKIALDIKYRKYESDITKALTSPESLLIENYAKNIKEPCFKLNGLIDFYDKGSRASILASIIHMHFNRLLISDQRIKEFIIYYFMEKAYSSISARKKIHERQTI</sequence>
<protein>
    <submittedName>
        <fullName evidence="2">Thiopeptide-type bacteriocin biosynthesis domain-containing protein</fullName>
    </submittedName>
</protein>
<dbReference type="NCBIfam" id="TIGR03891">
    <property type="entry name" value="thiopep_ocin"/>
    <property type="match status" value="1"/>
</dbReference>
<dbReference type="InterPro" id="IPR023809">
    <property type="entry name" value="Thiopep_bacteriocin_synth_dom"/>
</dbReference>
<keyword evidence="3" id="KW-1185">Reference proteome</keyword>
<dbReference type="RefSeq" id="WP_073232384.1">
    <property type="nucleotide sequence ID" value="NZ_FQUQ01000003.1"/>
</dbReference>
<name>A0A1M5EEV2_9SPHI</name>
<dbReference type="Pfam" id="PF14028">
    <property type="entry name" value="Lant_dehydr_C"/>
    <property type="match status" value="1"/>
</dbReference>
<accession>A0A1M5EEV2</accession>
<dbReference type="OrthoDB" id="1273722at2"/>
<gene>
    <name evidence="2" type="ORF">SAMN04488522_103624</name>
</gene>
<dbReference type="AlphaFoldDB" id="A0A1M5EEV2"/>
<dbReference type="Proteomes" id="UP000184287">
    <property type="component" value="Unassembled WGS sequence"/>
</dbReference>
<feature type="domain" description="Thiopeptide-type bacteriocin biosynthesis" evidence="1">
    <location>
        <begin position="19"/>
        <end position="276"/>
    </location>
</feature>
<evidence type="ECO:0000313" key="3">
    <source>
        <dbReference type="Proteomes" id="UP000184287"/>
    </source>
</evidence>